<dbReference type="Proteomes" id="UP000436088">
    <property type="component" value="Unassembled WGS sequence"/>
</dbReference>
<keyword evidence="11" id="KW-0675">Receptor</keyword>
<dbReference type="InterPro" id="IPR032675">
    <property type="entry name" value="LRR_dom_sf"/>
</dbReference>
<evidence type="ECO:0000256" key="7">
    <source>
        <dbReference type="ARBA" id="ARBA00022729"/>
    </source>
</evidence>
<reference evidence="14" key="1">
    <citation type="submission" date="2019-09" db="EMBL/GenBank/DDBJ databases">
        <title>Draft genome information of white flower Hibiscus syriacus.</title>
        <authorList>
            <person name="Kim Y.-M."/>
        </authorList>
    </citation>
    <scope>NUCLEOTIDE SEQUENCE [LARGE SCALE GENOMIC DNA]</scope>
    <source>
        <strain evidence="14">YM2019G1</strain>
    </source>
</reference>
<dbReference type="FunFam" id="3.80.10.10:FF:000095">
    <property type="entry name" value="LRR receptor-like serine/threonine-protein kinase GSO1"/>
    <property type="match status" value="1"/>
</dbReference>
<keyword evidence="7" id="KW-0732">Signal</keyword>
<keyword evidence="3" id="KW-1003">Cell membrane</keyword>
<dbReference type="InterPro" id="IPR001611">
    <property type="entry name" value="Leu-rich_rpt"/>
</dbReference>
<accession>A0A6A2YWP7</accession>
<comment type="subcellular location">
    <subcellularLocation>
        <location evidence="1">Cell membrane</location>
        <topology evidence="1">Single-pass type I membrane protein</topology>
    </subcellularLocation>
</comment>
<keyword evidence="5" id="KW-0433">Leucine-rich repeat</keyword>
<evidence type="ECO:0000256" key="13">
    <source>
        <dbReference type="SAM" id="Phobius"/>
    </source>
</evidence>
<dbReference type="Pfam" id="PF00560">
    <property type="entry name" value="LRR_1"/>
    <property type="match status" value="9"/>
</dbReference>
<evidence type="ECO:0000313" key="15">
    <source>
        <dbReference type="Proteomes" id="UP000436088"/>
    </source>
</evidence>
<dbReference type="InterPro" id="IPR003591">
    <property type="entry name" value="Leu-rich_rpt_typical-subtyp"/>
</dbReference>
<dbReference type="FunFam" id="3.80.10.10:FF:000041">
    <property type="entry name" value="LRR receptor-like serine/threonine-protein kinase ERECTA"/>
    <property type="match status" value="1"/>
</dbReference>
<dbReference type="FunFam" id="3.80.10.10:FF:000383">
    <property type="entry name" value="Leucine-rich repeat receptor protein kinase EMS1"/>
    <property type="match status" value="1"/>
</dbReference>
<dbReference type="PANTHER" id="PTHR48052:SF8">
    <property type="entry name" value="LRR RECEPTOR-LIKE SERINE_THREONINE-PROTEIN KINASE FLS2"/>
    <property type="match status" value="1"/>
</dbReference>
<keyword evidence="15" id="KW-1185">Reference proteome</keyword>
<keyword evidence="9 13" id="KW-1133">Transmembrane helix</keyword>
<evidence type="ECO:0000256" key="1">
    <source>
        <dbReference type="ARBA" id="ARBA00004251"/>
    </source>
</evidence>
<evidence type="ECO:0000256" key="6">
    <source>
        <dbReference type="ARBA" id="ARBA00022692"/>
    </source>
</evidence>
<dbReference type="Pfam" id="PF13855">
    <property type="entry name" value="LRR_8"/>
    <property type="match status" value="1"/>
</dbReference>
<keyword evidence="6 13" id="KW-0812">Transmembrane</keyword>
<comment type="caution">
    <text evidence="14">The sequence shown here is derived from an EMBL/GenBank/DDBJ whole genome shotgun (WGS) entry which is preliminary data.</text>
</comment>
<evidence type="ECO:0000313" key="14">
    <source>
        <dbReference type="EMBL" id="KAE8683442.1"/>
    </source>
</evidence>
<dbReference type="GO" id="GO:0005886">
    <property type="term" value="C:plasma membrane"/>
    <property type="evidence" value="ECO:0007669"/>
    <property type="project" value="UniProtKB-SubCell"/>
</dbReference>
<name>A0A6A2YWP7_HIBSY</name>
<keyword evidence="12" id="KW-0325">Glycoprotein</keyword>
<gene>
    <name evidence="14" type="ORF">F3Y22_tig00111208pilonHSYRG00225</name>
</gene>
<evidence type="ECO:0000256" key="4">
    <source>
        <dbReference type="ARBA" id="ARBA00022553"/>
    </source>
</evidence>
<organism evidence="14 15">
    <name type="scientific">Hibiscus syriacus</name>
    <name type="common">Rose of Sharon</name>
    <dbReference type="NCBI Taxonomy" id="106335"/>
    <lineage>
        <taxon>Eukaryota</taxon>
        <taxon>Viridiplantae</taxon>
        <taxon>Streptophyta</taxon>
        <taxon>Embryophyta</taxon>
        <taxon>Tracheophyta</taxon>
        <taxon>Spermatophyta</taxon>
        <taxon>Magnoliopsida</taxon>
        <taxon>eudicotyledons</taxon>
        <taxon>Gunneridae</taxon>
        <taxon>Pentapetalae</taxon>
        <taxon>rosids</taxon>
        <taxon>malvids</taxon>
        <taxon>Malvales</taxon>
        <taxon>Malvaceae</taxon>
        <taxon>Malvoideae</taxon>
        <taxon>Hibiscus</taxon>
    </lineage>
</organism>
<sequence length="978" mass="108926">MHNFNRGFKATAPIRAVGSLDRSNSRNSSVNRHGLPHFPTHFFPTCCHRCLSSTRKRSIDELQIKHGRPFESFVFMERPKLLQLVRNQLFRHSACDGHRPQESQTGQPYSGHEFSTSVAPTALIGTISPSLFSLTHLTYLDLSFNNFSFSKVPLGFSNLSALTYLNLSNVMFEDSITTQFSNLTSLVELDLLCASVVADYSFVYPSLSSTVTIHSGSPYAFINGGHLYASDLKWLQGLKNLRKLQLSGVDLFEVSQSALWAKSITNLTKLRLLDLSNCRISGEIPVEQLLILTRLSELYMNFNFLATKIPSKLANLTNLRVLDLTRSNLQGHIPYLPQLKILFLGNDSDLTVDLHSMFAVPWPILEWIDISSTRVIGSIPPSIGNITSLVAFIGYNSFIQGQIPTSMMNLSRLEYLSLDMDYMSGEISSSISNLKSLKFLSLMQNSFHGPIPETICTISSLWYLALAINSFTGNLPDCLGQLLDLSYLVVNSNNMIGWIPSLSSFFRNSTPYIVDLADSGLTVKVDQQPFPPTFQPQLLSLDSCNIGGTIPSWLFNLPNLGYLDLSFNTLQGVIPPNIKLKSSFMPTTLRLRSNLLQGSIPRRLRNIQILDFSENNFTGRIPSEVGHGNIRYLNLSENRILGRIPFSLCQENNELMLLDLSNNNLFGTVPTSFGNCRSLEYLNLGSNNLTGGIPEELQHARGLRLFDISGNQFDGLFPSVVHKFEKIMVINMGNNKFSGEIPQFIGDLEDLRVLVLEYNFFNGSIPEEIFGLENLQFIGFSNNQLSGPIPDKLSGLKTIGLLLQFDVVRTYHNEMDLSCNNLTGNIPSVLGLLQGLYALNLSHNGLSGNIPFTIGNMSLLESLDLSYNNLSGEIPSSLTRLDSITTLNLAFLCGAPDGIDCDDNDDFPTSKSPDGIEDQSGEWRLLLAVVFAGYVVGFWGLFGVVYLVNKRWREAYWEIVDRIVAEIIRCIKSRLSSD</sequence>
<dbReference type="EMBL" id="VEPZ02001269">
    <property type="protein sequence ID" value="KAE8683442.1"/>
    <property type="molecule type" value="Genomic_DNA"/>
</dbReference>
<evidence type="ECO:0000256" key="9">
    <source>
        <dbReference type="ARBA" id="ARBA00022989"/>
    </source>
</evidence>
<evidence type="ECO:0000256" key="10">
    <source>
        <dbReference type="ARBA" id="ARBA00023136"/>
    </source>
</evidence>
<evidence type="ECO:0000256" key="5">
    <source>
        <dbReference type="ARBA" id="ARBA00022614"/>
    </source>
</evidence>
<evidence type="ECO:0000256" key="2">
    <source>
        <dbReference type="ARBA" id="ARBA00009592"/>
    </source>
</evidence>
<dbReference type="Gene3D" id="3.80.10.10">
    <property type="entry name" value="Ribonuclease Inhibitor"/>
    <property type="match status" value="3"/>
</dbReference>
<keyword evidence="10 13" id="KW-0472">Membrane</keyword>
<evidence type="ECO:0000256" key="12">
    <source>
        <dbReference type="ARBA" id="ARBA00023180"/>
    </source>
</evidence>
<evidence type="ECO:0000256" key="3">
    <source>
        <dbReference type="ARBA" id="ARBA00022475"/>
    </source>
</evidence>
<feature type="transmembrane region" description="Helical" evidence="13">
    <location>
        <begin position="925"/>
        <end position="948"/>
    </location>
</feature>
<evidence type="ECO:0000256" key="8">
    <source>
        <dbReference type="ARBA" id="ARBA00022737"/>
    </source>
</evidence>
<dbReference type="SMART" id="SM00369">
    <property type="entry name" value="LRR_TYP"/>
    <property type="match status" value="8"/>
</dbReference>
<dbReference type="PANTHER" id="PTHR48052">
    <property type="entry name" value="UNNAMED PRODUCT"/>
    <property type="match status" value="1"/>
</dbReference>
<comment type="similarity">
    <text evidence="2">Belongs to the RLP family.</text>
</comment>
<protein>
    <submittedName>
        <fullName evidence="14">Uncharacterized protein</fullName>
    </submittedName>
</protein>
<proteinExistence type="inferred from homology"/>
<keyword evidence="4" id="KW-0597">Phosphoprotein</keyword>
<keyword evidence="8" id="KW-0677">Repeat</keyword>
<dbReference type="SUPFAM" id="SSF52047">
    <property type="entry name" value="RNI-like"/>
    <property type="match status" value="2"/>
</dbReference>
<dbReference type="AlphaFoldDB" id="A0A6A2YWP7"/>
<evidence type="ECO:0000256" key="11">
    <source>
        <dbReference type="ARBA" id="ARBA00023170"/>
    </source>
</evidence>